<dbReference type="Proteomes" id="UP000269154">
    <property type="component" value="Unassembled WGS sequence"/>
</dbReference>
<dbReference type="InterPro" id="IPR027417">
    <property type="entry name" value="P-loop_NTPase"/>
</dbReference>
<dbReference type="Gene3D" id="3.40.50.300">
    <property type="entry name" value="P-loop containing nucleotide triphosphate hydrolases"/>
    <property type="match status" value="1"/>
</dbReference>
<accession>A0A3N6RL87</accession>
<gene>
    <name evidence="1" type="ORF">D5R40_08640</name>
</gene>
<sequence length="286" mass="32303">MIQTITKTNQTFQQLQSGIGIGTPLPQDWVSIKNKALVIIVGLTGVGKSTVINKLTESGLDFTLLPNRRTLTTELIIPYIQATNEQNVQTTCRIDRFKYTRQYQKSFPGGMGHILAQLQVNPSLINRPLIFDGLRGENEVTYAANTLKKAKFIILDAPLSVRLKRLLTRSDAFDRITKYPDNEVVNSQKIMSFSDFGIPEASNLFTFDEEQEILTLLERGVYNSVDVCERLNILVEESRNYDSEATKTALQTIAPERTLLLDTTKFSPQQLTQKILAYLLLKNSRV</sequence>
<reference evidence="1 2" key="1">
    <citation type="journal article" date="2018" name="ACS Chem. Biol.">
        <title>Ketoreductase domain dysfunction expands chemodiversity: malyngamide biosynthesis in the cyanobacterium Okeania hirsuta.</title>
        <authorList>
            <person name="Moss N.A."/>
            <person name="Leao T."/>
            <person name="Rankin M."/>
            <person name="McCullough T.M."/>
            <person name="Qu P."/>
            <person name="Korobeynikov A."/>
            <person name="Smith J.L."/>
            <person name="Gerwick L."/>
            <person name="Gerwick W.H."/>
        </authorList>
    </citation>
    <scope>NUCLEOTIDE SEQUENCE [LARGE SCALE GENOMIC DNA]</scope>
    <source>
        <strain evidence="1 2">PAB10Feb10-1</strain>
    </source>
</reference>
<proteinExistence type="predicted"/>
<evidence type="ECO:0008006" key="3">
    <source>
        <dbReference type="Google" id="ProtNLM"/>
    </source>
</evidence>
<evidence type="ECO:0000313" key="2">
    <source>
        <dbReference type="Proteomes" id="UP000269154"/>
    </source>
</evidence>
<dbReference type="AlphaFoldDB" id="A0A3N6RL87"/>
<organism evidence="1 2">
    <name type="scientific">Okeania hirsuta</name>
    <dbReference type="NCBI Taxonomy" id="1458930"/>
    <lineage>
        <taxon>Bacteria</taxon>
        <taxon>Bacillati</taxon>
        <taxon>Cyanobacteriota</taxon>
        <taxon>Cyanophyceae</taxon>
        <taxon>Oscillatoriophycideae</taxon>
        <taxon>Oscillatoriales</taxon>
        <taxon>Microcoleaceae</taxon>
        <taxon>Okeania</taxon>
    </lineage>
</organism>
<keyword evidence="2" id="KW-1185">Reference proteome</keyword>
<dbReference type="RefSeq" id="WP_124145954.1">
    <property type="nucleotide sequence ID" value="NZ_CAWOKI010000130.1"/>
</dbReference>
<dbReference type="OrthoDB" id="445721at2"/>
<dbReference type="SUPFAM" id="SSF52540">
    <property type="entry name" value="P-loop containing nucleoside triphosphate hydrolases"/>
    <property type="match status" value="1"/>
</dbReference>
<comment type="caution">
    <text evidence="1">The sequence shown here is derived from an EMBL/GenBank/DDBJ whole genome shotgun (WGS) entry which is preliminary data.</text>
</comment>
<evidence type="ECO:0000313" key="1">
    <source>
        <dbReference type="EMBL" id="RQH47551.1"/>
    </source>
</evidence>
<dbReference type="EMBL" id="RCBY01000034">
    <property type="protein sequence ID" value="RQH47551.1"/>
    <property type="molecule type" value="Genomic_DNA"/>
</dbReference>
<dbReference type="Pfam" id="PF13238">
    <property type="entry name" value="AAA_18"/>
    <property type="match status" value="1"/>
</dbReference>
<protein>
    <recommendedName>
        <fullName evidence="3">ATPase</fullName>
    </recommendedName>
</protein>
<name>A0A3N6RL87_9CYAN</name>